<dbReference type="Proteomes" id="UP001054837">
    <property type="component" value="Unassembled WGS sequence"/>
</dbReference>
<reference evidence="2 3" key="1">
    <citation type="submission" date="2021-06" db="EMBL/GenBank/DDBJ databases">
        <title>Caerostris darwini draft genome.</title>
        <authorList>
            <person name="Kono N."/>
            <person name="Arakawa K."/>
        </authorList>
    </citation>
    <scope>NUCLEOTIDE SEQUENCE [LARGE SCALE GENOMIC DNA]</scope>
</reference>
<comment type="caution">
    <text evidence="2">The sequence shown here is derived from an EMBL/GenBank/DDBJ whole genome shotgun (WGS) entry which is preliminary data.</text>
</comment>
<dbReference type="AlphaFoldDB" id="A0AAV4STV5"/>
<protein>
    <submittedName>
        <fullName evidence="2">Uncharacterized protein</fullName>
    </submittedName>
</protein>
<keyword evidence="3" id="KW-1185">Reference proteome</keyword>
<evidence type="ECO:0000313" key="3">
    <source>
        <dbReference type="Proteomes" id="UP001054837"/>
    </source>
</evidence>
<dbReference type="EMBL" id="BPLQ01008424">
    <property type="protein sequence ID" value="GIY37195.1"/>
    <property type="molecule type" value="Genomic_DNA"/>
</dbReference>
<evidence type="ECO:0000313" key="2">
    <source>
        <dbReference type="EMBL" id="GIY37195.1"/>
    </source>
</evidence>
<sequence>MFTRNAMKSGTTRNESNSSLQVVKSLGIPLSINRSEGRWTRGEAVKRCSRVFAQTCEERTPIELVIFVSPESNQYLIRATHDSRR</sequence>
<name>A0AAV4STV5_9ARAC</name>
<proteinExistence type="predicted"/>
<feature type="region of interest" description="Disordered" evidence="1">
    <location>
        <begin position="1"/>
        <end position="20"/>
    </location>
</feature>
<evidence type="ECO:0000256" key="1">
    <source>
        <dbReference type="SAM" id="MobiDB-lite"/>
    </source>
</evidence>
<accession>A0AAV4STV5</accession>
<organism evidence="2 3">
    <name type="scientific">Caerostris darwini</name>
    <dbReference type="NCBI Taxonomy" id="1538125"/>
    <lineage>
        <taxon>Eukaryota</taxon>
        <taxon>Metazoa</taxon>
        <taxon>Ecdysozoa</taxon>
        <taxon>Arthropoda</taxon>
        <taxon>Chelicerata</taxon>
        <taxon>Arachnida</taxon>
        <taxon>Araneae</taxon>
        <taxon>Araneomorphae</taxon>
        <taxon>Entelegynae</taxon>
        <taxon>Araneoidea</taxon>
        <taxon>Araneidae</taxon>
        <taxon>Caerostris</taxon>
    </lineage>
</organism>
<gene>
    <name evidence="2" type="ORF">CDAR_570211</name>
</gene>